<reference evidence="14 23" key="3">
    <citation type="journal article" date="2019" name="Nat. Med.">
        <title>A library of human gut bacterial isolates paired with longitudinal multiomics data enables mechanistic microbiome research.</title>
        <authorList>
            <person name="Poyet M."/>
            <person name="Groussin M."/>
            <person name="Gibbons S.M."/>
            <person name="Avila-Pacheco J."/>
            <person name="Jiang X."/>
            <person name="Kearney S.M."/>
            <person name="Perrotta A.R."/>
            <person name="Berdy B."/>
            <person name="Zhao S."/>
            <person name="Lieberman T.D."/>
            <person name="Swanson P.K."/>
            <person name="Smith M."/>
            <person name="Roesemann S."/>
            <person name="Alexander J.E."/>
            <person name="Rich S.A."/>
            <person name="Livny J."/>
            <person name="Vlamakis H."/>
            <person name="Clish C."/>
            <person name="Bullock K."/>
            <person name="Deik A."/>
            <person name="Scott J."/>
            <person name="Pierce K.A."/>
            <person name="Xavier R.J."/>
            <person name="Alm E.J."/>
        </authorList>
    </citation>
    <scope>NUCLEOTIDE SEQUENCE [LARGE SCALE GENOMIC DNA]</scope>
    <source>
        <strain evidence="14 23">BIOML-A1</strain>
    </source>
</reference>
<dbReference type="GO" id="GO:0003774">
    <property type="term" value="F:cytoskeletal motor activity"/>
    <property type="evidence" value="ECO:0007669"/>
    <property type="project" value="InterPro"/>
</dbReference>
<evidence type="ECO:0000256" key="4">
    <source>
        <dbReference type="ARBA" id="ARBA00021898"/>
    </source>
</evidence>
<reference evidence="18 19" key="1">
    <citation type="submission" date="2015-09" db="EMBL/GenBank/DDBJ databases">
        <authorList>
            <consortium name="Pathogen Informatics"/>
        </authorList>
    </citation>
    <scope>NUCLEOTIDE SEQUENCE [LARGE SCALE GENOMIC DNA]</scope>
    <source>
        <strain evidence="12 18">2789STDY5834875</strain>
        <strain evidence="13 19">2789STDY5834878</strain>
    </source>
</reference>
<proteinExistence type="inferred from homology"/>
<feature type="domain" description="Flagellar motor switch protein FliN-like C-terminal" evidence="11">
    <location>
        <begin position="253"/>
        <end position="322"/>
    </location>
</feature>
<keyword evidence="9" id="KW-0975">Bacterial flagellum</keyword>
<dbReference type="SUPFAM" id="SSF103039">
    <property type="entry name" value="CheC-like"/>
    <property type="match status" value="1"/>
</dbReference>
<keyword evidence="7" id="KW-0283">Flagellar rotation</keyword>
<dbReference type="EMBL" id="QROY01000015">
    <property type="protein sequence ID" value="RHL65496.1"/>
    <property type="molecule type" value="Genomic_DNA"/>
</dbReference>
<dbReference type="OrthoDB" id="9806941at2"/>
<dbReference type="EMBL" id="CZBU01000003">
    <property type="protein sequence ID" value="CUQ76813.1"/>
    <property type="molecule type" value="Genomic_DNA"/>
</dbReference>
<keyword evidence="5" id="KW-1003">Cell membrane</keyword>
<evidence type="ECO:0000256" key="3">
    <source>
        <dbReference type="ARBA" id="ARBA00011049"/>
    </source>
</evidence>
<keyword evidence="12" id="KW-0966">Cell projection</keyword>
<evidence type="ECO:0000313" key="12">
    <source>
        <dbReference type="EMBL" id="CUQ76813.1"/>
    </source>
</evidence>
<evidence type="ECO:0000256" key="8">
    <source>
        <dbReference type="ARBA" id="ARBA00023136"/>
    </source>
</evidence>
<keyword evidence="8" id="KW-0472">Membrane</keyword>
<keyword evidence="12" id="KW-0282">Flagellum</keyword>
<dbReference type="GO" id="GO:0071978">
    <property type="term" value="P:bacterial-type flagellum-dependent swarming motility"/>
    <property type="evidence" value="ECO:0007669"/>
    <property type="project" value="TreeGrafter"/>
</dbReference>
<dbReference type="Gene3D" id="3.40.1550.10">
    <property type="entry name" value="CheC-like"/>
    <property type="match status" value="1"/>
</dbReference>
<keyword evidence="6" id="KW-0145">Chemotaxis</keyword>
<evidence type="ECO:0000256" key="1">
    <source>
        <dbReference type="ARBA" id="ARBA00004117"/>
    </source>
</evidence>
<dbReference type="EMBL" id="CZBV01000002">
    <property type="protein sequence ID" value="CUQ80887.1"/>
    <property type="molecule type" value="Genomic_DNA"/>
</dbReference>
<evidence type="ECO:0000256" key="6">
    <source>
        <dbReference type="ARBA" id="ARBA00022500"/>
    </source>
</evidence>
<dbReference type="InterPro" id="IPR036429">
    <property type="entry name" value="SpoA-like_sf"/>
</dbReference>
<evidence type="ECO:0000259" key="11">
    <source>
        <dbReference type="Pfam" id="PF01052"/>
    </source>
</evidence>
<dbReference type="EMBL" id="WKRD01000002">
    <property type="protein sequence ID" value="MSC56251.1"/>
    <property type="molecule type" value="Genomic_DNA"/>
</dbReference>
<dbReference type="PRINTS" id="PR00955">
    <property type="entry name" value="FLGMOTORFLIM"/>
</dbReference>
<evidence type="ECO:0000313" key="23">
    <source>
        <dbReference type="Proteomes" id="UP000481964"/>
    </source>
</evidence>
<dbReference type="AlphaFoldDB" id="A0A174YNW1"/>
<dbReference type="InterPro" id="IPR001689">
    <property type="entry name" value="Flag_FliM"/>
</dbReference>
<evidence type="ECO:0000313" key="13">
    <source>
        <dbReference type="EMBL" id="CUQ80887.1"/>
    </source>
</evidence>
<dbReference type="Pfam" id="PF02154">
    <property type="entry name" value="FliM"/>
    <property type="match status" value="1"/>
</dbReference>
<organism evidence="12 18">
    <name type="scientific">Lachnospira eligens</name>
    <dbReference type="NCBI Taxonomy" id="39485"/>
    <lineage>
        <taxon>Bacteria</taxon>
        <taxon>Bacillati</taxon>
        <taxon>Bacillota</taxon>
        <taxon>Clostridia</taxon>
        <taxon>Lachnospirales</taxon>
        <taxon>Lachnospiraceae</taxon>
        <taxon>Lachnospira</taxon>
    </lineage>
</organism>
<dbReference type="EMBL" id="QSHM01000015">
    <property type="protein sequence ID" value="RHC11983.1"/>
    <property type="molecule type" value="Genomic_DNA"/>
</dbReference>
<dbReference type="CDD" id="cd17908">
    <property type="entry name" value="FliM"/>
    <property type="match status" value="1"/>
</dbReference>
<dbReference type="InterPro" id="IPR001543">
    <property type="entry name" value="FliN-like_C"/>
</dbReference>
<sequence>MGEVLSQSEIDNLLKALSSGELDVDEMKNTEEKQVKNYDFARPSKFSKEHLRTLEIIFEHFGRLLSTNLPAYLRKTVNVEVVNSEVVIYSEFSNALSNPVLLGVVGMQPLSGNIIMEMASNLGFAIVDRLLGGAGNALDKERDFSEIELTILERIFTVCVNQLQEPWENVVKVNPRLERIETNSQFAQIISPSETIAIVTINIKIGDVEGLMNICLPYATLEPVMDKLNTKYWFSNMQEKDSNTYEDAIETVIDKAMIPIKAVLGTSKISVSDFVNLQVGDVIKIDKKVDQELEVYVGNIKKFTALPGYFENKYAVRVTNVIREESEE</sequence>
<evidence type="ECO:0000313" key="14">
    <source>
        <dbReference type="EMBL" id="MSC56251.1"/>
    </source>
</evidence>
<protein>
    <recommendedName>
        <fullName evidence="4 10">Flagellar motor switch protein FliM</fullName>
    </recommendedName>
</protein>
<name>A0A174YNW1_9FIRM</name>
<comment type="subcellular location">
    <subcellularLocation>
        <location evidence="1">Bacterial flagellum basal body</location>
    </subcellularLocation>
    <subcellularLocation>
        <location evidence="2">Cell membrane</location>
        <topology evidence="2">Peripheral membrane protein</topology>
    </subcellularLocation>
</comment>
<evidence type="ECO:0000313" key="18">
    <source>
        <dbReference type="Proteomes" id="UP000095621"/>
    </source>
</evidence>
<evidence type="ECO:0000256" key="9">
    <source>
        <dbReference type="ARBA" id="ARBA00023143"/>
    </source>
</evidence>
<dbReference type="Proteomes" id="UP000481964">
    <property type="component" value="Unassembled WGS sequence"/>
</dbReference>
<accession>A0A174YNW1</accession>
<dbReference type="GO" id="GO:0009425">
    <property type="term" value="C:bacterial-type flagellum basal body"/>
    <property type="evidence" value="ECO:0007669"/>
    <property type="project" value="UniProtKB-SubCell"/>
</dbReference>
<dbReference type="PANTHER" id="PTHR30034">
    <property type="entry name" value="FLAGELLAR MOTOR SWITCH PROTEIN FLIM"/>
    <property type="match status" value="1"/>
</dbReference>
<comment type="similarity">
    <text evidence="3">Belongs to the FliM family.</text>
</comment>
<evidence type="ECO:0000256" key="7">
    <source>
        <dbReference type="ARBA" id="ARBA00022779"/>
    </source>
</evidence>
<reference evidence="20 21" key="2">
    <citation type="submission" date="2018-08" db="EMBL/GenBank/DDBJ databases">
        <title>A genome reference for cultivated species of the human gut microbiota.</title>
        <authorList>
            <person name="Zou Y."/>
            <person name="Xue W."/>
            <person name="Luo G."/>
        </authorList>
    </citation>
    <scope>NUCLEOTIDE SEQUENCE [LARGE SCALE GENOMIC DNA]</scope>
    <source>
        <strain evidence="17 21">AF36-7BH</strain>
        <strain evidence="16 20">AM32-2AC</strain>
        <strain evidence="15 22">AM37-3BH</strain>
    </source>
</reference>
<evidence type="ECO:0000313" key="15">
    <source>
        <dbReference type="EMBL" id="RHC11983.1"/>
    </source>
</evidence>
<evidence type="ECO:0000313" key="16">
    <source>
        <dbReference type="EMBL" id="RHD06913.1"/>
    </source>
</evidence>
<evidence type="ECO:0000313" key="19">
    <source>
        <dbReference type="Proteomes" id="UP000095780"/>
    </source>
</evidence>
<dbReference type="RefSeq" id="WP_022097344.1">
    <property type="nucleotide sequence ID" value="NZ_CABIXW010000002.1"/>
</dbReference>
<evidence type="ECO:0000313" key="21">
    <source>
        <dbReference type="Proteomes" id="UP000285201"/>
    </source>
</evidence>
<evidence type="ECO:0000313" key="22">
    <source>
        <dbReference type="Proteomes" id="UP000285844"/>
    </source>
</evidence>
<dbReference type="GO" id="GO:0005886">
    <property type="term" value="C:plasma membrane"/>
    <property type="evidence" value="ECO:0007669"/>
    <property type="project" value="UniProtKB-SubCell"/>
</dbReference>
<dbReference type="Proteomes" id="UP000284794">
    <property type="component" value="Unassembled WGS sequence"/>
</dbReference>
<dbReference type="InterPro" id="IPR028976">
    <property type="entry name" value="CheC-like_sf"/>
</dbReference>
<evidence type="ECO:0000256" key="5">
    <source>
        <dbReference type="ARBA" id="ARBA00022475"/>
    </source>
</evidence>
<dbReference type="Gene3D" id="2.30.330.10">
    <property type="entry name" value="SpoA-like"/>
    <property type="match status" value="1"/>
</dbReference>
<dbReference type="EMBL" id="QSIS01000016">
    <property type="protein sequence ID" value="RHD06913.1"/>
    <property type="molecule type" value="Genomic_DNA"/>
</dbReference>
<dbReference type="Proteomes" id="UP000095780">
    <property type="component" value="Unassembled WGS sequence"/>
</dbReference>
<dbReference type="Proteomes" id="UP000285844">
    <property type="component" value="Unassembled WGS sequence"/>
</dbReference>
<evidence type="ECO:0000313" key="17">
    <source>
        <dbReference type="EMBL" id="RHL65496.1"/>
    </source>
</evidence>
<dbReference type="SUPFAM" id="SSF101801">
    <property type="entry name" value="Surface presentation of antigens (SPOA)"/>
    <property type="match status" value="1"/>
</dbReference>
<keyword evidence="12" id="KW-0969">Cilium</keyword>
<dbReference type="Pfam" id="PF01052">
    <property type="entry name" value="FliMN_C"/>
    <property type="match status" value="1"/>
</dbReference>
<dbReference type="GO" id="GO:0050918">
    <property type="term" value="P:positive chemotaxis"/>
    <property type="evidence" value="ECO:0007669"/>
    <property type="project" value="TreeGrafter"/>
</dbReference>
<dbReference type="PANTHER" id="PTHR30034:SF6">
    <property type="entry name" value="YOP PROTEINS TRANSLOCATION PROTEIN Q"/>
    <property type="match status" value="1"/>
</dbReference>
<dbReference type="NCBIfam" id="TIGR01397">
    <property type="entry name" value="fliM_switch"/>
    <property type="match status" value="1"/>
</dbReference>
<evidence type="ECO:0000256" key="2">
    <source>
        <dbReference type="ARBA" id="ARBA00004202"/>
    </source>
</evidence>
<dbReference type="PIRSF" id="PIRSF002888">
    <property type="entry name" value="FliM"/>
    <property type="match status" value="1"/>
</dbReference>
<gene>
    <name evidence="12" type="primary">fliM</name>
    <name evidence="17" type="ORF">DW007_13475</name>
    <name evidence="16" type="ORF">DW811_11110</name>
    <name evidence="15" type="ORF">DW858_11380</name>
    <name evidence="12" type="ORF">ERS852490_01263</name>
    <name evidence="13" type="ORF">ERS852492_00597</name>
    <name evidence="14" type="ORF">GKE48_02125</name>
</gene>
<dbReference type="Proteomes" id="UP000095621">
    <property type="component" value="Unassembled WGS sequence"/>
</dbReference>
<dbReference type="Proteomes" id="UP000285201">
    <property type="component" value="Unassembled WGS sequence"/>
</dbReference>
<evidence type="ECO:0000313" key="20">
    <source>
        <dbReference type="Proteomes" id="UP000284794"/>
    </source>
</evidence>
<evidence type="ECO:0000256" key="10">
    <source>
        <dbReference type="NCBIfam" id="TIGR01397"/>
    </source>
</evidence>